<evidence type="ECO:0000259" key="7">
    <source>
        <dbReference type="Pfam" id="PF00482"/>
    </source>
</evidence>
<dbReference type="PANTHER" id="PTHR35007">
    <property type="entry name" value="INTEGRAL MEMBRANE PROTEIN-RELATED"/>
    <property type="match status" value="1"/>
</dbReference>
<evidence type="ECO:0000313" key="8">
    <source>
        <dbReference type="EMBL" id="UUI74957.1"/>
    </source>
</evidence>
<keyword evidence="2" id="KW-1003">Cell membrane</keyword>
<protein>
    <submittedName>
        <fullName evidence="8">Type II secretion system F family protein</fullName>
    </submittedName>
</protein>
<keyword evidence="5 6" id="KW-0472">Membrane</keyword>
<gene>
    <name evidence="8" type="ORF">NP064_14410</name>
</gene>
<accession>A0ABY5KWT9</accession>
<evidence type="ECO:0000256" key="5">
    <source>
        <dbReference type="ARBA" id="ARBA00023136"/>
    </source>
</evidence>
<evidence type="ECO:0000256" key="3">
    <source>
        <dbReference type="ARBA" id="ARBA00022692"/>
    </source>
</evidence>
<evidence type="ECO:0000256" key="4">
    <source>
        <dbReference type="ARBA" id="ARBA00022989"/>
    </source>
</evidence>
<reference evidence="8 9" key="1">
    <citation type="submission" date="2022-07" db="EMBL/GenBank/DDBJ databases">
        <title>Novel species in genus cellulomonas.</title>
        <authorList>
            <person name="Ye L."/>
        </authorList>
    </citation>
    <scope>NUCLEOTIDE SEQUENCE [LARGE SCALE GENOMIC DNA]</scope>
    <source>
        <strain evidence="9">zg-Y338</strain>
    </source>
</reference>
<comment type="subcellular location">
    <subcellularLocation>
        <location evidence="1">Cell membrane</location>
        <topology evidence="1">Multi-pass membrane protein</topology>
    </subcellularLocation>
</comment>
<dbReference type="InterPro" id="IPR018076">
    <property type="entry name" value="T2SS_GspF_dom"/>
</dbReference>
<keyword evidence="9" id="KW-1185">Reference proteome</keyword>
<dbReference type="PANTHER" id="PTHR35007:SF3">
    <property type="entry name" value="POSSIBLE CONSERVED ALANINE RICH MEMBRANE PROTEIN"/>
    <property type="match status" value="1"/>
</dbReference>
<dbReference type="RefSeq" id="WP_227570172.1">
    <property type="nucleotide sequence ID" value="NZ_CP101988.1"/>
</dbReference>
<evidence type="ECO:0000256" key="1">
    <source>
        <dbReference type="ARBA" id="ARBA00004651"/>
    </source>
</evidence>
<dbReference type="Pfam" id="PF00482">
    <property type="entry name" value="T2SSF"/>
    <property type="match status" value="1"/>
</dbReference>
<feature type="domain" description="Type II secretion system protein GspF" evidence="7">
    <location>
        <begin position="64"/>
        <end position="178"/>
    </location>
</feature>
<feature type="transmembrane region" description="Helical" evidence="6">
    <location>
        <begin position="161"/>
        <end position="186"/>
    </location>
</feature>
<evidence type="ECO:0000313" key="9">
    <source>
        <dbReference type="Proteomes" id="UP001316189"/>
    </source>
</evidence>
<organism evidence="8 9">
    <name type="scientific">Cellulomonas chengniuliangii</name>
    <dbReference type="NCBI Taxonomy" id="2968084"/>
    <lineage>
        <taxon>Bacteria</taxon>
        <taxon>Bacillati</taxon>
        <taxon>Actinomycetota</taxon>
        <taxon>Actinomycetes</taxon>
        <taxon>Micrococcales</taxon>
        <taxon>Cellulomonadaceae</taxon>
        <taxon>Cellulomonas</taxon>
    </lineage>
</organism>
<keyword evidence="4 6" id="KW-1133">Transmembrane helix</keyword>
<proteinExistence type="predicted"/>
<evidence type="ECO:0000256" key="2">
    <source>
        <dbReference type="ARBA" id="ARBA00022475"/>
    </source>
</evidence>
<sequence length="191" mass="19342">MTPIGVGVLVSVLLVGAGAGWALGPCVRRAAVAAPRAGGAGRDRDARAVAPLDVSLVLELVDVALATGVSVPHALQAVGAAVGGRDGEALERTGSMLVLGSSWQEAWARAPRRLEAVARCLEPAWSAGSAPGAALRSQAAAVRRGRQRAAREAAARMGVHLVLPLGLCFLPAFVLLGLAPVMLSLAEGLLQ</sequence>
<dbReference type="EMBL" id="CP101988">
    <property type="protein sequence ID" value="UUI74957.1"/>
    <property type="molecule type" value="Genomic_DNA"/>
</dbReference>
<evidence type="ECO:0000256" key="6">
    <source>
        <dbReference type="SAM" id="Phobius"/>
    </source>
</evidence>
<keyword evidence="3 6" id="KW-0812">Transmembrane</keyword>
<dbReference type="Proteomes" id="UP001316189">
    <property type="component" value="Chromosome"/>
</dbReference>
<name>A0ABY5KWT9_9CELL</name>